<dbReference type="InterPro" id="IPR041255">
    <property type="entry name" value="LpxI_N"/>
</dbReference>
<dbReference type="RefSeq" id="WP_367622995.1">
    <property type="nucleotide sequence ID" value="NZ_JBFNQD010000001.1"/>
</dbReference>
<dbReference type="Gene3D" id="3.40.50.20">
    <property type="match status" value="1"/>
</dbReference>
<reference evidence="3 4" key="1">
    <citation type="submission" date="2024-07" db="EMBL/GenBank/DDBJ databases">
        <title>Description of Labrys sedimenti sp. nov., isolated from a diclofenac-degrading enrichment culture.</title>
        <authorList>
            <person name="Tancsics A."/>
            <person name="Csepanyi A."/>
        </authorList>
    </citation>
    <scope>NUCLEOTIDE SEQUENCE [LARGE SCALE GENOMIC DNA]</scope>
    <source>
        <strain evidence="3 4">LMG 23578</strain>
    </source>
</reference>
<dbReference type="Proteomes" id="UP001555786">
    <property type="component" value="Unassembled WGS sequence"/>
</dbReference>
<accession>A0ABV3PGN8</accession>
<organism evidence="3 4">
    <name type="scientific">Labrys neptuniae</name>
    <dbReference type="NCBI Taxonomy" id="376174"/>
    <lineage>
        <taxon>Bacteria</taxon>
        <taxon>Pseudomonadati</taxon>
        <taxon>Pseudomonadota</taxon>
        <taxon>Alphaproteobacteria</taxon>
        <taxon>Hyphomicrobiales</taxon>
        <taxon>Xanthobacteraceae</taxon>
        <taxon>Labrys</taxon>
    </lineage>
</organism>
<dbReference type="Gene3D" id="3.40.140.80">
    <property type="match status" value="1"/>
</dbReference>
<dbReference type="Pfam" id="PF06230">
    <property type="entry name" value="LpxI_C"/>
    <property type="match status" value="1"/>
</dbReference>
<dbReference type="EC" id="3.6.1.54" evidence="3"/>
<gene>
    <name evidence="3" type="primary">lpxI</name>
    <name evidence="3" type="ORF">ABXS05_03965</name>
</gene>
<dbReference type="PANTHER" id="PTHR39962">
    <property type="entry name" value="BLL4848 PROTEIN"/>
    <property type="match status" value="1"/>
</dbReference>
<dbReference type="PANTHER" id="PTHR39962:SF1">
    <property type="entry name" value="LPXI FAMILY PROTEIN"/>
    <property type="match status" value="1"/>
</dbReference>
<name>A0ABV3PGN8_9HYPH</name>
<dbReference type="InterPro" id="IPR010415">
    <property type="entry name" value="LpxI_C"/>
</dbReference>
<feature type="domain" description="LpxI C-terminal" evidence="1">
    <location>
        <begin position="149"/>
        <end position="294"/>
    </location>
</feature>
<dbReference type="Pfam" id="PF17930">
    <property type="entry name" value="LpxI_N"/>
    <property type="match status" value="1"/>
</dbReference>
<evidence type="ECO:0000259" key="1">
    <source>
        <dbReference type="Pfam" id="PF06230"/>
    </source>
</evidence>
<evidence type="ECO:0000313" key="3">
    <source>
        <dbReference type="EMBL" id="MEW9304678.1"/>
    </source>
</evidence>
<keyword evidence="4" id="KW-1185">Reference proteome</keyword>
<sequence length="296" mass="30366">MSTPPVAGVVSALPALAVIAGAGRLPAEIAAEAAKRGETVAILPLKGFADADFAGYAQYPVSLIDPKGVLQELARAGAGRVVLAGAVHRPGLGMVRSGIQAVRHLDEIRNVLEGGDDNLLRGVIVFLEKHGYAVVGVRDVAPALMAPVGPLGRLSPSSAELEGITIGRRALVAMGADDIGQGVVVAQKRVLAVEAAEGTDNMIRRVALLRRPGLLGRLLRHGRPPVAEQDGGVLVKAAKPEQDFRADLPGIGPRTVRLAKKAGLAGIAIEAGNVLVLERDATIAAADAASLFLVGV</sequence>
<evidence type="ECO:0000313" key="4">
    <source>
        <dbReference type="Proteomes" id="UP001555786"/>
    </source>
</evidence>
<dbReference type="InterPro" id="IPR043167">
    <property type="entry name" value="LpxI_C_sf"/>
</dbReference>
<protein>
    <submittedName>
        <fullName evidence="3">UDP-2,3-diacylglucosamine diphosphatase LpxI</fullName>
        <ecNumber evidence="3">3.6.1.54</ecNumber>
    </submittedName>
</protein>
<dbReference type="InterPro" id="IPR053174">
    <property type="entry name" value="LpxI"/>
</dbReference>
<keyword evidence="3" id="KW-0378">Hydrolase</keyword>
<feature type="domain" description="LpxI N-terminal" evidence="2">
    <location>
        <begin position="16"/>
        <end position="144"/>
    </location>
</feature>
<comment type="caution">
    <text evidence="3">The sequence shown here is derived from an EMBL/GenBank/DDBJ whole genome shotgun (WGS) entry which is preliminary data.</text>
</comment>
<proteinExistence type="predicted"/>
<evidence type="ECO:0000259" key="2">
    <source>
        <dbReference type="Pfam" id="PF17930"/>
    </source>
</evidence>
<dbReference type="EMBL" id="JBFNQD010000001">
    <property type="protein sequence ID" value="MEW9304678.1"/>
    <property type="molecule type" value="Genomic_DNA"/>
</dbReference>
<dbReference type="GO" id="GO:0016787">
    <property type="term" value="F:hydrolase activity"/>
    <property type="evidence" value="ECO:0007669"/>
    <property type="project" value="UniProtKB-KW"/>
</dbReference>